<keyword evidence="3" id="KW-0862">Zinc</keyword>
<dbReference type="InterPro" id="IPR001841">
    <property type="entry name" value="Znf_RING"/>
</dbReference>
<protein>
    <submittedName>
        <fullName evidence="9">Tripartite motif containing 35-9</fullName>
    </submittedName>
</protein>
<dbReference type="SMART" id="SM00184">
    <property type="entry name" value="RING"/>
    <property type="match status" value="1"/>
</dbReference>
<dbReference type="InterPro" id="IPR043136">
    <property type="entry name" value="B30.2/SPRY_sf"/>
</dbReference>
<dbReference type="PROSITE" id="PS00518">
    <property type="entry name" value="ZF_RING_1"/>
    <property type="match status" value="1"/>
</dbReference>
<evidence type="ECO:0000259" key="7">
    <source>
        <dbReference type="PROSITE" id="PS50089"/>
    </source>
</evidence>
<dbReference type="Proteomes" id="UP000472277">
    <property type="component" value="Chromosome 21"/>
</dbReference>
<dbReference type="Ensembl" id="ENSSTUT00000080821.1">
    <property type="protein sequence ID" value="ENSSTUP00000076041.1"/>
    <property type="gene ID" value="ENSSTUG00000033378.1"/>
</dbReference>
<evidence type="ECO:0000256" key="1">
    <source>
        <dbReference type="ARBA" id="ARBA00022723"/>
    </source>
</evidence>
<dbReference type="InParanoid" id="A0A674BXH2"/>
<sequence length="661" mass="72563">MSEDLSCPVCCDIFKDPVLVSCGHSFCKTCLRENWKQRESWECPVCRRKCSKDWYPPNLSLKSLCEAFSQSHIDSQKSTSKISSVLCSLHGETLQLEDKQPVCLVWQDTRQHNHKPLDEAVQNHKEELQTALKPLQEKLEVFSKSSHCLQSQAQDTERQIKEEFQKLHQFLREEEEASVATLREEEEQKSQMMKEKIKEMNRQISSLSDTIRAIEEEMRSEDISLARFTLPDPQLVSGALIDVAKHLGNLQFRVWEKMQGIVKYTPVILDPNTAYRYFILSEDLTSLRFCAIQQLPDNPERFDYDALVLGSEGFNSGTHIWDVEVGDSTVWSVGVIQESAQRKGNMKPESWIVYYSGGKYRASPPSGPGIPITMRPKPQRIRVLLDRDRGQLSFSDPDNNTHLHTFTHTFTDLTKMSPTSPTVKTSSSTSPTVKTSSSASPTVKTSSSTSPIVKSSSSTSPIVKSSSSTSPTVKTSSSTSPTVKSSSSTSPTVKTSSPTSPAVKSSSSTSPTVKTSSPTSPAVKTSSPTSPTVKTSSSTSPTVKTSSSTSPTVKTSSPTSPTVKSSSSTSPTVKTSSSTSPTVKSSSPTSPTVKSSSLTSPTSDIITHRQGHFPLTEKQQHWPRLGRASGSIGRASLCITKHREGITWDEPMVEVLGECCC</sequence>
<dbReference type="Gene3D" id="2.60.120.920">
    <property type="match status" value="1"/>
</dbReference>
<evidence type="ECO:0000256" key="5">
    <source>
        <dbReference type="SAM" id="Coils"/>
    </source>
</evidence>
<dbReference type="PROSITE" id="PS50089">
    <property type="entry name" value="ZF_RING_2"/>
    <property type="match status" value="1"/>
</dbReference>
<evidence type="ECO:0000313" key="9">
    <source>
        <dbReference type="Ensembl" id="ENSSTUP00000076041.1"/>
    </source>
</evidence>
<dbReference type="InterPro" id="IPR050143">
    <property type="entry name" value="TRIM/RBCC"/>
</dbReference>
<evidence type="ECO:0000256" key="3">
    <source>
        <dbReference type="ARBA" id="ARBA00022833"/>
    </source>
</evidence>
<feature type="coiled-coil region" evidence="5">
    <location>
        <begin position="153"/>
        <end position="217"/>
    </location>
</feature>
<dbReference type="InterPro" id="IPR001870">
    <property type="entry name" value="B30.2/SPRY"/>
</dbReference>
<dbReference type="SUPFAM" id="SSF49899">
    <property type="entry name" value="Concanavalin A-like lectins/glucanases"/>
    <property type="match status" value="1"/>
</dbReference>
<dbReference type="GO" id="GO:0008270">
    <property type="term" value="F:zinc ion binding"/>
    <property type="evidence" value="ECO:0007669"/>
    <property type="project" value="UniProtKB-KW"/>
</dbReference>
<dbReference type="SUPFAM" id="SSF57845">
    <property type="entry name" value="B-box zinc-binding domain"/>
    <property type="match status" value="1"/>
</dbReference>
<dbReference type="InterPro" id="IPR013320">
    <property type="entry name" value="ConA-like_dom_sf"/>
</dbReference>
<keyword evidence="2 4" id="KW-0863">Zinc-finger</keyword>
<name>A0A674BXH2_SALTR</name>
<dbReference type="GeneTree" id="ENSGT01030000234583"/>
<dbReference type="InterPro" id="IPR003877">
    <property type="entry name" value="SPRY_dom"/>
</dbReference>
<dbReference type="Gene3D" id="3.30.160.60">
    <property type="entry name" value="Classic Zinc Finger"/>
    <property type="match status" value="1"/>
</dbReference>
<dbReference type="CDD" id="cd12893">
    <property type="entry name" value="SPRY_PRY_TRIM35"/>
    <property type="match status" value="1"/>
</dbReference>
<evidence type="ECO:0000256" key="6">
    <source>
        <dbReference type="SAM" id="MobiDB-lite"/>
    </source>
</evidence>
<evidence type="ECO:0000259" key="8">
    <source>
        <dbReference type="PROSITE" id="PS50188"/>
    </source>
</evidence>
<dbReference type="PRINTS" id="PR01407">
    <property type="entry name" value="BUTYPHLNCDUF"/>
</dbReference>
<feature type="compositionally biased region" description="Low complexity" evidence="6">
    <location>
        <begin position="412"/>
        <end position="603"/>
    </location>
</feature>
<dbReference type="InterPro" id="IPR013083">
    <property type="entry name" value="Znf_RING/FYVE/PHD"/>
</dbReference>
<evidence type="ECO:0000256" key="4">
    <source>
        <dbReference type="PROSITE-ProRule" id="PRU00175"/>
    </source>
</evidence>
<dbReference type="InterPro" id="IPR006574">
    <property type="entry name" value="PRY"/>
</dbReference>
<dbReference type="AlphaFoldDB" id="A0A674BXH2"/>
<keyword evidence="10" id="KW-1185">Reference proteome</keyword>
<dbReference type="PROSITE" id="PS50188">
    <property type="entry name" value="B302_SPRY"/>
    <property type="match status" value="1"/>
</dbReference>
<reference evidence="9" key="1">
    <citation type="submission" date="2025-08" db="UniProtKB">
        <authorList>
            <consortium name="Ensembl"/>
        </authorList>
    </citation>
    <scope>IDENTIFICATION</scope>
</reference>
<feature type="region of interest" description="Disordered" evidence="6">
    <location>
        <begin position="412"/>
        <end position="605"/>
    </location>
</feature>
<dbReference type="PANTHER" id="PTHR24103">
    <property type="entry name" value="E3 UBIQUITIN-PROTEIN LIGASE TRIM"/>
    <property type="match status" value="1"/>
</dbReference>
<dbReference type="OMA" id="HTNRETD"/>
<dbReference type="Pfam" id="PF00622">
    <property type="entry name" value="SPRY"/>
    <property type="match status" value="1"/>
</dbReference>
<dbReference type="Pfam" id="PF13765">
    <property type="entry name" value="PRY"/>
    <property type="match status" value="1"/>
</dbReference>
<keyword evidence="1" id="KW-0479">Metal-binding</keyword>
<evidence type="ECO:0000256" key="2">
    <source>
        <dbReference type="ARBA" id="ARBA00022771"/>
    </source>
</evidence>
<evidence type="ECO:0000313" key="10">
    <source>
        <dbReference type="Proteomes" id="UP000472277"/>
    </source>
</evidence>
<dbReference type="InterPro" id="IPR017907">
    <property type="entry name" value="Znf_RING_CS"/>
</dbReference>
<dbReference type="InterPro" id="IPR003879">
    <property type="entry name" value="Butyrophylin_SPRY"/>
</dbReference>
<keyword evidence="5" id="KW-0175">Coiled coil</keyword>
<dbReference type="Pfam" id="PF13445">
    <property type="entry name" value="zf-RING_UBOX"/>
    <property type="match status" value="1"/>
</dbReference>
<organism evidence="9 10">
    <name type="scientific">Salmo trutta</name>
    <name type="common">Brown trout</name>
    <dbReference type="NCBI Taxonomy" id="8032"/>
    <lineage>
        <taxon>Eukaryota</taxon>
        <taxon>Metazoa</taxon>
        <taxon>Chordata</taxon>
        <taxon>Craniata</taxon>
        <taxon>Vertebrata</taxon>
        <taxon>Euteleostomi</taxon>
        <taxon>Actinopterygii</taxon>
        <taxon>Neopterygii</taxon>
        <taxon>Teleostei</taxon>
        <taxon>Protacanthopterygii</taxon>
        <taxon>Salmoniformes</taxon>
        <taxon>Salmonidae</taxon>
        <taxon>Salmoninae</taxon>
        <taxon>Salmo</taxon>
    </lineage>
</organism>
<dbReference type="SUPFAM" id="SSF57850">
    <property type="entry name" value="RING/U-box"/>
    <property type="match status" value="1"/>
</dbReference>
<dbReference type="SMART" id="SM00589">
    <property type="entry name" value="PRY"/>
    <property type="match status" value="1"/>
</dbReference>
<feature type="domain" description="B30.2/SPRY" evidence="8">
    <location>
        <begin position="247"/>
        <end position="442"/>
    </location>
</feature>
<proteinExistence type="predicted"/>
<reference evidence="9" key="2">
    <citation type="submission" date="2025-09" db="UniProtKB">
        <authorList>
            <consortium name="Ensembl"/>
        </authorList>
    </citation>
    <scope>IDENTIFICATION</scope>
</reference>
<dbReference type="Gene3D" id="3.30.40.10">
    <property type="entry name" value="Zinc/RING finger domain, C3HC4 (zinc finger)"/>
    <property type="match status" value="1"/>
</dbReference>
<feature type="domain" description="RING-type" evidence="7">
    <location>
        <begin position="7"/>
        <end position="47"/>
    </location>
</feature>
<dbReference type="InterPro" id="IPR027370">
    <property type="entry name" value="Znf-RING_euk"/>
</dbReference>
<accession>A0A674BXH2</accession>